<name>A9BCX7_PROM4</name>
<dbReference type="NCBIfam" id="TIGR03492">
    <property type="entry name" value="lipid-A-disaccharide synthase-related protein"/>
    <property type="match status" value="1"/>
</dbReference>
<gene>
    <name evidence="1" type="ordered locus">P9211_01341</name>
</gene>
<dbReference type="KEGG" id="pmj:P9211_01341"/>
<dbReference type="STRING" id="93059.P9211_01341"/>
<dbReference type="eggNOG" id="COG4370">
    <property type="taxonomic scope" value="Bacteria"/>
</dbReference>
<evidence type="ECO:0008006" key="3">
    <source>
        <dbReference type="Google" id="ProtNLM"/>
    </source>
</evidence>
<evidence type="ECO:0000313" key="1">
    <source>
        <dbReference type="EMBL" id="ABX08065.1"/>
    </source>
</evidence>
<dbReference type="PANTHER" id="PTHR39517:SF1">
    <property type="entry name" value="LIPID-A-DISACCHARIDE SYNTHASE"/>
    <property type="match status" value="1"/>
</dbReference>
<dbReference type="HOGENOM" id="CLU_035659_0_0_3"/>
<keyword evidence="2" id="KW-1185">Reference proteome</keyword>
<dbReference type="AlphaFoldDB" id="A9BCX7"/>
<dbReference type="PANTHER" id="PTHR39517">
    <property type="entry name" value="SLL0192 PROTEIN"/>
    <property type="match status" value="1"/>
</dbReference>
<protein>
    <recommendedName>
        <fullName evidence="3">Lipid-A-disaccharide synthase</fullName>
    </recommendedName>
</protein>
<sequence length="407" mass="45826">MSKILLISNGHGEDLSGALLGMQLQENGHTIHSFSFVGKGNEYKKRGIINFGFCQEFSTGGIGYTSFMGRLTELFEGQLMYLVRNFLRLLRLAKNYDLLVIVGDVVPVFAAWLSRRPSVVYLVAYSSHYEGKLRLPWPCKNCLLSRRFLEIYCRDQLTADDLSIQLQRKVLFLGNPFMDPVFTKKARVLPEVNIRLGLLPGSRRPELDNNLNAIMQVLTFLPEEIFTYPNGSIDIALVGSMTKEDLEVLMLKCGWNIRTIGTKSKLIQLFNGNYNVNVYWDSFVEVVQSSDLLLAMAGTAAEQVVGLAKPVVQLPGLGPQFTSSFAEAQRRLLGPTVFCAEKSIRQKGSTSKDTANLIMKLYERVKRDNRLKDECMKQALLRLGKEGGTRRITDSIEDNCLLINNYV</sequence>
<dbReference type="Proteomes" id="UP000000788">
    <property type="component" value="Chromosome"/>
</dbReference>
<dbReference type="RefSeq" id="WP_012194690.1">
    <property type="nucleotide sequence ID" value="NC_009976.1"/>
</dbReference>
<evidence type="ECO:0000313" key="2">
    <source>
        <dbReference type="Proteomes" id="UP000000788"/>
    </source>
</evidence>
<accession>A9BCX7</accession>
<dbReference type="OrthoDB" id="29253at2"/>
<dbReference type="EMBL" id="CP000878">
    <property type="protein sequence ID" value="ABX08065.1"/>
    <property type="molecule type" value="Genomic_DNA"/>
</dbReference>
<reference evidence="1 2" key="1">
    <citation type="journal article" date="2007" name="PLoS Genet.">
        <title>Patterns and implications of gene gain and loss in the evolution of Prochlorococcus.</title>
        <authorList>
            <person name="Kettler G.C."/>
            <person name="Martiny A.C."/>
            <person name="Huang K."/>
            <person name="Zucker J."/>
            <person name="Coleman M.L."/>
            <person name="Rodrigue S."/>
            <person name="Chen F."/>
            <person name="Lapidus A."/>
            <person name="Ferriera S."/>
            <person name="Johnson J."/>
            <person name="Steglich C."/>
            <person name="Church G.M."/>
            <person name="Richardson P."/>
            <person name="Chisholm S.W."/>
        </authorList>
    </citation>
    <scope>NUCLEOTIDE SEQUENCE [LARGE SCALE GENOMIC DNA]</scope>
    <source>
        <strain evidence="2">MIT 9211</strain>
    </source>
</reference>
<organism evidence="1 2">
    <name type="scientific">Prochlorococcus marinus (strain MIT 9211)</name>
    <dbReference type="NCBI Taxonomy" id="93059"/>
    <lineage>
        <taxon>Bacteria</taxon>
        <taxon>Bacillati</taxon>
        <taxon>Cyanobacteriota</taxon>
        <taxon>Cyanophyceae</taxon>
        <taxon>Synechococcales</taxon>
        <taxon>Prochlorococcaceae</taxon>
        <taxon>Prochlorococcus</taxon>
    </lineage>
</organism>
<proteinExistence type="predicted"/>
<dbReference type="SUPFAM" id="SSF53756">
    <property type="entry name" value="UDP-Glycosyltransferase/glycogen phosphorylase"/>
    <property type="match status" value="1"/>
</dbReference>
<dbReference type="InterPro" id="IPR019994">
    <property type="entry name" value="Lipid-A-disac_synthase-rel_put"/>
</dbReference>